<keyword evidence="2" id="KW-0489">Methyltransferase</keyword>
<dbReference type="OrthoDB" id="3623237at2759"/>
<evidence type="ECO:0000313" key="3">
    <source>
        <dbReference type="Proteomes" id="UP001056384"/>
    </source>
</evidence>
<proteinExistence type="predicted"/>
<dbReference type="Proteomes" id="UP001056384">
    <property type="component" value="Chromosome 9"/>
</dbReference>
<evidence type="ECO:0000313" key="2">
    <source>
        <dbReference type="EMBL" id="USW57112.1"/>
    </source>
</evidence>
<reference evidence="2" key="1">
    <citation type="submission" date="2022-06" db="EMBL/GenBank/DDBJ databases">
        <title>Complete genome sequences of two strains of the flax pathogen Septoria linicola.</title>
        <authorList>
            <person name="Lapalu N."/>
            <person name="Simon A."/>
            <person name="Demenou B."/>
            <person name="Paumier D."/>
            <person name="Guillot M.-P."/>
            <person name="Gout L."/>
            <person name="Valade R."/>
        </authorList>
    </citation>
    <scope>NUCLEOTIDE SEQUENCE</scope>
    <source>
        <strain evidence="2">SE15195</strain>
    </source>
</reference>
<accession>A0A9Q9AWC3</accession>
<dbReference type="GO" id="GO:0032259">
    <property type="term" value="P:methylation"/>
    <property type="evidence" value="ECO:0007669"/>
    <property type="project" value="UniProtKB-KW"/>
</dbReference>
<protein>
    <submittedName>
        <fullName evidence="2">S-adenosyl-L-methionine-dependent methyltransferase, Methyltransferase domain 25</fullName>
    </submittedName>
</protein>
<keyword evidence="2" id="KW-0808">Transferase</keyword>
<keyword evidence="3" id="KW-1185">Reference proteome</keyword>
<dbReference type="Pfam" id="PF13649">
    <property type="entry name" value="Methyltransf_25"/>
    <property type="match status" value="1"/>
</dbReference>
<feature type="domain" description="Methyltransferase" evidence="1">
    <location>
        <begin position="47"/>
        <end position="150"/>
    </location>
</feature>
<dbReference type="InterPro" id="IPR041698">
    <property type="entry name" value="Methyltransf_25"/>
</dbReference>
<dbReference type="Gene3D" id="3.40.50.150">
    <property type="entry name" value="Vaccinia Virus protein VP39"/>
    <property type="match status" value="1"/>
</dbReference>
<dbReference type="InterPro" id="IPR029063">
    <property type="entry name" value="SAM-dependent_MTases_sf"/>
</dbReference>
<organism evidence="2 3">
    <name type="scientific">Septoria linicola</name>
    <dbReference type="NCBI Taxonomy" id="215465"/>
    <lineage>
        <taxon>Eukaryota</taxon>
        <taxon>Fungi</taxon>
        <taxon>Dikarya</taxon>
        <taxon>Ascomycota</taxon>
        <taxon>Pezizomycotina</taxon>
        <taxon>Dothideomycetes</taxon>
        <taxon>Dothideomycetidae</taxon>
        <taxon>Mycosphaerellales</taxon>
        <taxon>Mycosphaerellaceae</taxon>
        <taxon>Septoria</taxon>
    </lineage>
</organism>
<name>A0A9Q9AWC3_9PEZI</name>
<dbReference type="AlphaFoldDB" id="A0A9Q9AWC3"/>
<dbReference type="EMBL" id="CP099426">
    <property type="protein sequence ID" value="USW57112.1"/>
    <property type="molecule type" value="Genomic_DNA"/>
</dbReference>
<dbReference type="SUPFAM" id="SSF53335">
    <property type="entry name" value="S-adenosyl-L-methionine-dependent methyltransferases"/>
    <property type="match status" value="1"/>
</dbReference>
<dbReference type="GO" id="GO:0008168">
    <property type="term" value="F:methyltransferase activity"/>
    <property type="evidence" value="ECO:0007669"/>
    <property type="project" value="UniProtKB-KW"/>
</dbReference>
<dbReference type="CDD" id="cd02440">
    <property type="entry name" value="AdoMet_MTases"/>
    <property type="match status" value="1"/>
</dbReference>
<sequence>MTSNGATAQEQYDVIAKQYATRGSIPHSKLEFELCKRALGDCTGYRVLDLAGGTGVHSTFAIEAGASHIDVVDISDKMMHIGVDIERQAGRDIIRWHKADIIPPLKKALPDLAHESYDLVLAMWPWDYAGTFQEYVGIWRNVAAYLKPGGRLIGSRIVNPWGSALQTGKYGAKCELIQQTEAKGVKVLVTVDTEPPFRFESVATEASLRGETYVPNKLGIVELCNLPIEETATVKADPDFWKDCMEDPYFAVFTGKKKSQS</sequence>
<gene>
    <name evidence="2" type="ORF">Slin15195_G104310</name>
</gene>
<evidence type="ECO:0000259" key="1">
    <source>
        <dbReference type="Pfam" id="PF13649"/>
    </source>
</evidence>